<evidence type="ECO:0000259" key="3">
    <source>
        <dbReference type="Pfam" id="PF10536"/>
    </source>
</evidence>
<accession>A0A843XT72</accession>
<evidence type="ECO:0000313" key="5">
    <source>
        <dbReference type="Proteomes" id="UP000652761"/>
    </source>
</evidence>
<feature type="coiled-coil region" evidence="1">
    <location>
        <begin position="284"/>
        <end position="358"/>
    </location>
</feature>
<feature type="domain" description="Aminotransferase-like plant mobile" evidence="3">
    <location>
        <begin position="23"/>
        <end position="249"/>
    </location>
</feature>
<dbReference type="EMBL" id="NMUH01015568">
    <property type="protein sequence ID" value="MQM23248.1"/>
    <property type="molecule type" value="Genomic_DNA"/>
</dbReference>
<evidence type="ECO:0000313" key="4">
    <source>
        <dbReference type="EMBL" id="MQM23248.1"/>
    </source>
</evidence>
<dbReference type="InterPro" id="IPR044824">
    <property type="entry name" value="MAIN-like"/>
</dbReference>
<dbReference type="AlphaFoldDB" id="A0A843XT72"/>
<dbReference type="PANTHER" id="PTHR46033">
    <property type="entry name" value="PROTEIN MAIN-LIKE 2"/>
    <property type="match status" value="1"/>
</dbReference>
<name>A0A843XT72_COLES</name>
<reference evidence="4" key="1">
    <citation type="submission" date="2017-07" db="EMBL/GenBank/DDBJ databases">
        <title>Taro Niue Genome Assembly and Annotation.</title>
        <authorList>
            <person name="Atibalentja N."/>
            <person name="Keating K."/>
            <person name="Fields C.J."/>
        </authorList>
    </citation>
    <scope>NUCLEOTIDE SEQUENCE</scope>
    <source>
        <strain evidence="4">Niue_2</strain>
        <tissue evidence="4">Leaf</tissue>
    </source>
</reference>
<proteinExistence type="predicted"/>
<protein>
    <recommendedName>
        <fullName evidence="3">Aminotransferase-like plant mobile domain-containing protein</fullName>
    </recommendedName>
</protein>
<dbReference type="GO" id="GO:0010073">
    <property type="term" value="P:meristem maintenance"/>
    <property type="evidence" value="ECO:0007669"/>
    <property type="project" value="InterPro"/>
</dbReference>
<feature type="region of interest" description="Disordered" evidence="2">
    <location>
        <begin position="445"/>
        <end position="495"/>
    </location>
</feature>
<dbReference type="Pfam" id="PF10536">
    <property type="entry name" value="PMD"/>
    <property type="match status" value="1"/>
</dbReference>
<comment type="caution">
    <text evidence="4">The sequence shown here is derived from an EMBL/GenBank/DDBJ whole genome shotgun (WGS) entry which is preliminary data.</text>
</comment>
<dbReference type="InterPro" id="IPR019557">
    <property type="entry name" value="AminoTfrase-like_pln_mobile"/>
</dbReference>
<organism evidence="4 5">
    <name type="scientific">Colocasia esculenta</name>
    <name type="common">Wild taro</name>
    <name type="synonym">Arum esculentum</name>
    <dbReference type="NCBI Taxonomy" id="4460"/>
    <lineage>
        <taxon>Eukaryota</taxon>
        <taxon>Viridiplantae</taxon>
        <taxon>Streptophyta</taxon>
        <taxon>Embryophyta</taxon>
        <taxon>Tracheophyta</taxon>
        <taxon>Spermatophyta</taxon>
        <taxon>Magnoliopsida</taxon>
        <taxon>Liliopsida</taxon>
        <taxon>Araceae</taxon>
        <taxon>Aroideae</taxon>
        <taxon>Colocasieae</taxon>
        <taxon>Colocasia</taxon>
    </lineage>
</organism>
<keyword evidence="5" id="KW-1185">Reference proteome</keyword>
<dbReference type="Proteomes" id="UP000652761">
    <property type="component" value="Unassembled WGS sequence"/>
</dbReference>
<evidence type="ECO:0000256" key="2">
    <source>
        <dbReference type="SAM" id="MobiDB-lite"/>
    </source>
</evidence>
<sequence length="495" mass="56577">MARLTKDARAVLAEEEGDVADRDLRRFLILVIGKLILRTRGDPVSCRCLPLLEDLSSVGNYAWGAALLAHLFDSLGTSSRETGVAGFFPLLQVWAYHHLPSLGRGVARQHGAMPLLQRWRFCHDERFLRRQVTLIHDSLDTIPFGHWIPYVKENDATQPWVEWGRPYFGRDIWLHCFNTMVPLHHRLVARTLGLHQAVVEFPTRQRPWERPGRSFRGIQQVTDWTVRVQEQLDDWEQRGKEVVFEAMSDEDYFRAYTPRYGAQLDPEGRIASFEGILHSTIQQRDDLQVVVDQLRVELDRAQKMVGGASSSREDLGRSVLEGQLASAVTRAEDALAQLQEWELELRNALARTTTLEVEMAQLRLRPETTEVMRWREAAEEATRWSQEAEEATRLHAEAGDLRTQLVEERHLYELLRSEMKGLERALALVGRSRSAASRSGILSGSTVHYFTGSSGRRRNEEEARRRERAPEGSETGPRAMAPPCTSMKHGALKRH</sequence>
<evidence type="ECO:0000256" key="1">
    <source>
        <dbReference type="SAM" id="Coils"/>
    </source>
</evidence>
<keyword evidence="1" id="KW-0175">Coiled coil</keyword>
<gene>
    <name evidence="4" type="ORF">Taro_056311</name>
</gene>
<feature type="compositionally biased region" description="Basic and acidic residues" evidence="2">
    <location>
        <begin position="457"/>
        <end position="471"/>
    </location>
</feature>
<dbReference type="PANTHER" id="PTHR46033:SF8">
    <property type="entry name" value="PROTEIN MAINTENANCE OF MERISTEMS-LIKE"/>
    <property type="match status" value="1"/>
</dbReference>